<name>A0AB39XFD5_9BRAD</name>
<accession>A0AB39XFD5</accession>
<reference evidence="2" key="1">
    <citation type="submission" date="2024-08" db="EMBL/GenBank/DDBJ databases">
        <authorList>
            <person name="Chaddad Z."/>
            <person name="Lamrabet M."/>
            <person name="Bouhnik O."/>
            <person name="Alami S."/>
            <person name="Wipf D."/>
            <person name="Courty P.E."/>
            <person name="Missbah El Idrissi M."/>
        </authorList>
    </citation>
    <scope>NUCLEOTIDE SEQUENCE</scope>
    <source>
        <strain evidence="2">LLZ17</strain>
    </source>
</reference>
<gene>
    <name evidence="2" type="ORF">AB8Z38_29365</name>
</gene>
<dbReference type="EMBL" id="CP165734">
    <property type="protein sequence ID" value="XDV56704.1"/>
    <property type="molecule type" value="Genomic_DNA"/>
</dbReference>
<protein>
    <submittedName>
        <fullName evidence="2">Uncharacterized protein</fullName>
    </submittedName>
</protein>
<dbReference type="AlphaFoldDB" id="A0AB39XFD5"/>
<proteinExistence type="predicted"/>
<dbReference type="RefSeq" id="WP_369721145.1">
    <property type="nucleotide sequence ID" value="NZ_CP165734.1"/>
</dbReference>
<evidence type="ECO:0000313" key="2">
    <source>
        <dbReference type="EMBL" id="XDV56704.1"/>
    </source>
</evidence>
<sequence length="72" mass="7686">MASSSEPIKPIEDVRDISAITYGFMASKALFAAIDFDLFTLRGRDRAGAGPGEGDPGFPRTGLSRCLHPSSR</sequence>
<feature type="region of interest" description="Disordered" evidence="1">
    <location>
        <begin position="45"/>
        <end position="72"/>
    </location>
</feature>
<organism evidence="2">
    <name type="scientific">Bradyrhizobium sp. LLZ17</name>
    <dbReference type="NCBI Taxonomy" id="3239388"/>
    <lineage>
        <taxon>Bacteria</taxon>
        <taxon>Pseudomonadati</taxon>
        <taxon>Pseudomonadota</taxon>
        <taxon>Alphaproteobacteria</taxon>
        <taxon>Hyphomicrobiales</taxon>
        <taxon>Nitrobacteraceae</taxon>
        <taxon>Bradyrhizobium</taxon>
    </lineage>
</organism>
<evidence type="ECO:0000256" key="1">
    <source>
        <dbReference type="SAM" id="MobiDB-lite"/>
    </source>
</evidence>